<comment type="caution">
    <text evidence="1">The sequence shown here is derived from an EMBL/GenBank/DDBJ whole genome shotgun (WGS) entry which is preliminary data.</text>
</comment>
<accession>A0A841ENP0</accession>
<dbReference type="InterPro" id="IPR008593">
    <property type="entry name" value="Dam_MeTrfase"/>
</dbReference>
<keyword evidence="2" id="KW-1185">Reference proteome</keyword>
<dbReference type="GO" id="GO:0009307">
    <property type="term" value="P:DNA restriction-modification system"/>
    <property type="evidence" value="ECO:0007669"/>
    <property type="project" value="InterPro"/>
</dbReference>
<dbReference type="AlphaFoldDB" id="A0A841ENP0"/>
<dbReference type="Proteomes" id="UP000524404">
    <property type="component" value="Unassembled WGS sequence"/>
</dbReference>
<dbReference type="GO" id="GO:0009007">
    <property type="term" value="F:site-specific DNA-methyltransferase (adenine-specific) activity"/>
    <property type="evidence" value="ECO:0007669"/>
    <property type="project" value="InterPro"/>
</dbReference>
<protein>
    <recommendedName>
        <fullName evidence="3">Adenine methyltransferase</fullName>
    </recommendedName>
</protein>
<evidence type="ECO:0000313" key="2">
    <source>
        <dbReference type="Proteomes" id="UP000524404"/>
    </source>
</evidence>
<proteinExistence type="predicted"/>
<reference evidence="1 2" key="1">
    <citation type="submission" date="2020-08" db="EMBL/GenBank/DDBJ databases">
        <title>Functional genomics of gut bacteria from endangered species of beetles.</title>
        <authorList>
            <person name="Carlos-Shanley C."/>
        </authorList>
    </citation>
    <scope>NUCLEOTIDE SEQUENCE [LARGE SCALE GENOMIC DNA]</scope>
    <source>
        <strain evidence="1 2">S00070</strain>
    </source>
</reference>
<evidence type="ECO:0000313" key="1">
    <source>
        <dbReference type="EMBL" id="MBB6003834.1"/>
    </source>
</evidence>
<dbReference type="EMBL" id="JACHKT010000017">
    <property type="protein sequence ID" value="MBB6003834.1"/>
    <property type="molecule type" value="Genomic_DNA"/>
</dbReference>
<evidence type="ECO:0008006" key="3">
    <source>
        <dbReference type="Google" id="ProtNLM"/>
    </source>
</evidence>
<sequence length="158" mass="18073">MDTSFERNKSQDEWLTPPYVIEALGSFDLDPCSPIKRPWDTAKNHFTKKQDGLSQVWKGRVWCNPPYGTETSKWLGKCSKHKNAIALTFARTETKMFFEQVWSKADAVFFIKGRLRFYTLKGIEGDSAGSPSVLIAYGKRNAKILQNCDLQGKFIQLK</sequence>
<dbReference type="RefSeq" id="WP_184134486.1">
    <property type="nucleotide sequence ID" value="NZ_JACHKT010000017.1"/>
</dbReference>
<dbReference type="Pfam" id="PF05869">
    <property type="entry name" value="Dam"/>
    <property type="match status" value="1"/>
</dbReference>
<name>A0A841ENP0_9BACT</name>
<organism evidence="1 2">
    <name type="scientific">Arcicella rosea</name>
    <dbReference type="NCBI Taxonomy" id="502909"/>
    <lineage>
        <taxon>Bacteria</taxon>
        <taxon>Pseudomonadati</taxon>
        <taxon>Bacteroidota</taxon>
        <taxon>Cytophagia</taxon>
        <taxon>Cytophagales</taxon>
        <taxon>Flectobacillaceae</taxon>
        <taxon>Arcicella</taxon>
    </lineage>
</organism>
<dbReference type="GO" id="GO:0003677">
    <property type="term" value="F:DNA binding"/>
    <property type="evidence" value="ECO:0007669"/>
    <property type="project" value="InterPro"/>
</dbReference>
<gene>
    <name evidence="1" type="ORF">HNP25_002493</name>
</gene>